<feature type="non-terminal residue" evidence="2">
    <location>
        <position position="54"/>
    </location>
</feature>
<proteinExistence type="predicted"/>
<reference evidence="2" key="2">
    <citation type="submission" date="2016-06" db="EMBL/GenBank/DDBJ databases">
        <title>The genome of a short-lived fish provides insights into sex chromosome evolution and the genetic control of aging.</title>
        <authorList>
            <person name="Reichwald K."/>
            <person name="Felder M."/>
            <person name="Petzold A."/>
            <person name="Koch P."/>
            <person name="Groth M."/>
            <person name="Platzer M."/>
        </authorList>
    </citation>
    <scope>NUCLEOTIDE SEQUENCE</scope>
    <source>
        <tissue evidence="2">Brain</tissue>
    </source>
</reference>
<organism evidence="2">
    <name type="scientific">Nothobranchius rachovii</name>
    <name type="common">bluefin notho</name>
    <dbReference type="NCBI Taxonomy" id="451742"/>
    <lineage>
        <taxon>Eukaryota</taxon>
        <taxon>Metazoa</taxon>
        <taxon>Chordata</taxon>
        <taxon>Craniata</taxon>
        <taxon>Vertebrata</taxon>
        <taxon>Euteleostomi</taxon>
        <taxon>Actinopterygii</taxon>
        <taxon>Neopterygii</taxon>
        <taxon>Teleostei</taxon>
        <taxon>Neoteleostei</taxon>
        <taxon>Acanthomorphata</taxon>
        <taxon>Ovalentaria</taxon>
        <taxon>Atherinomorphae</taxon>
        <taxon>Cyprinodontiformes</taxon>
        <taxon>Nothobranchiidae</taxon>
        <taxon>Nothobranchius</taxon>
    </lineage>
</organism>
<dbReference type="AlphaFoldDB" id="A0A1A8Q2J7"/>
<name>A0A1A8Q2J7_9TELE</name>
<gene>
    <name evidence="2" type="primary">AL929239.1</name>
</gene>
<feature type="coiled-coil region" evidence="1">
    <location>
        <begin position="4"/>
        <end position="38"/>
    </location>
</feature>
<evidence type="ECO:0000313" key="2">
    <source>
        <dbReference type="EMBL" id="SBR87683.1"/>
    </source>
</evidence>
<accession>A0A1A8Q2J7</accession>
<sequence>ELRNSRAQVRIEKAEERIQNAEEAVTEMLKLQVKLEDKLLDLEVSRGGITFVST</sequence>
<protein>
    <submittedName>
        <fullName evidence="2">Uncharacterized protein</fullName>
    </submittedName>
</protein>
<keyword evidence="1" id="KW-0175">Coiled coil</keyword>
<reference evidence="2" key="1">
    <citation type="submission" date="2016-05" db="EMBL/GenBank/DDBJ databases">
        <authorList>
            <person name="Lavstsen T."/>
            <person name="Jespersen J.S."/>
        </authorList>
    </citation>
    <scope>NUCLEOTIDE SEQUENCE</scope>
    <source>
        <tissue evidence="2">Brain</tissue>
    </source>
</reference>
<dbReference type="EMBL" id="HAEH01009642">
    <property type="protein sequence ID" value="SBR87683.1"/>
    <property type="molecule type" value="Transcribed_RNA"/>
</dbReference>
<feature type="non-terminal residue" evidence="2">
    <location>
        <position position="1"/>
    </location>
</feature>
<evidence type="ECO:0000256" key="1">
    <source>
        <dbReference type="SAM" id="Coils"/>
    </source>
</evidence>